<keyword evidence="1" id="KW-0732">Signal</keyword>
<evidence type="ECO:0000313" key="3">
    <source>
        <dbReference type="Proteomes" id="UP001516472"/>
    </source>
</evidence>
<feature type="chain" id="PRO_5045282825" evidence="1">
    <location>
        <begin position="19"/>
        <end position="232"/>
    </location>
</feature>
<keyword evidence="3" id="KW-1185">Reference proteome</keyword>
<evidence type="ECO:0000256" key="1">
    <source>
        <dbReference type="SAM" id="SignalP"/>
    </source>
</evidence>
<dbReference type="EMBL" id="JAAIYO010000011">
    <property type="protein sequence ID" value="MBE4752172.1"/>
    <property type="molecule type" value="Genomic_DNA"/>
</dbReference>
<keyword evidence="2" id="KW-0449">Lipoprotein</keyword>
<sequence>MRWWALGFVAGLLGCASAGTPPLESPLRSWELADNSGSGCQPDEEDRCVATLCKETECALFFCEDLVPGRVVRARASAPVFVAPGSTAWRSWGSAQGLPGNRSPVMVFRWSPRERLPSEVRRQQAREEWARRPKEKHHLFPQQYTAYFRSKGINVHDYVVVIDKAEHARIHRGPDGAPWNGEWRAFFSRTYGRATKPEHFEQASKMIQQFGLFGLTTTYWQSVDLGPTPRGD</sequence>
<dbReference type="InterPro" id="IPR011755">
    <property type="entry name" value="CHP02269_MYXXA"/>
</dbReference>
<dbReference type="PROSITE" id="PS51257">
    <property type="entry name" value="PROKAR_LIPOPROTEIN"/>
    <property type="match status" value="1"/>
</dbReference>
<feature type="signal peptide" evidence="1">
    <location>
        <begin position="1"/>
        <end position="18"/>
    </location>
</feature>
<dbReference type="Pfam" id="PF09533">
    <property type="entry name" value="DUF2380"/>
    <property type="match status" value="1"/>
</dbReference>
<name>A0ABR9PW58_9BACT</name>
<accession>A0ABR9PW58</accession>
<protein>
    <submittedName>
        <fullName evidence="2">TIGR02269 family lipoprotein</fullName>
    </submittedName>
</protein>
<evidence type="ECO:0000313" key="2">
    <source>
        <dbReference type="EMBL" id="MBE4752172.1"/>
    </source>
</evidence>
<organism evidence="2 3">
    <name type="scientific">Corallococcus soli</name>
    <dbReference type="NCBI Taxonomy" id="2710757"/>
    <lineage>
        <taxon>Bacteria</taxon>
        <taxon>Pseudomonadati</taxon>
        <taxon>Myxococcota</taxon>
        <taxon>Myxococcia</taxon>
        <taxon>Myxococcales</taxon>
        <taxon>Cystobacterineae</taxon>
        <taxon>Myxococcaceae</taxon>
        <taxon>Corallococcus</taxon>
    </lineage>
</organism>
<reference evidence="2 3" key="1">
    <citation type="submission" date="2020-02" db="EMBL/GenBank/DDBJ databases">
        <authorList>
            <person name="Babadi Z.K."/>
            <person name="Risdian C."/>
            <person name="Ebrahimipour G.H."/>
            <person name="Wink J."/>
        </authorList>
    </citation>
    <scope>NUCLEOTIDE SEQUENCE [LARGE SCALE GENOMIC DNA]</scope>
    <source>
        <strain evidence="2 3">ZKHCc1 1396</strain>
    </source>
</reference>
<dbReference type="NCBIfam" id="TIGR02269">
    <property type="entry name" value="TIGR02269 family lipoprotein"/>
    <property type="match status" value="1"/>
</dbReference>
<dbReference type="Proteomes" id="UP001516472">
    <property type="component" value="Unassembled WGS sequence"/>
</dbReference>
<comment type="caution">
    <text evidence="2">The sequence shown here is derived from an EMBL/GenBank/DDBJ whole genome shotgun (WGS) entry which is preliminary data.</text>
</comment>
<dbReference type="RefSeq" id="WP_193429369.1">
    <property type="nucleotide sequence ID" value="NZ_CBCSIP010000236.1"/>
</dbReference>
<proteinExistence type="predicted"/>
<gene>
    <name evidence="2" type="ORF">G4177_28815</name>
</gene>